<keyword evidence="1" id="KW-0732">Signal</keyword>
<evidence type="ECO:0000313" key="3">
    <source>
        <dbReference type="EMBL" id="NML15668.1"/>
    </source>
</evidence>
<organism evidence="3 4">
    <name type="scientific">Azohydromonas caseinilytica</name>
    <dbReference type="NCBI Taxonomy" id="2728836"/>
    <lineage>
        <taxon>Bacteria</taxon>
        <taxon>Pseudomonadati</taxon>
        <taxon>Pseudomonadota</taxon>
        <taxon>Betaproteobacteria</taxon>
        <taxon>Burkholderiales</taxon>
        <taxon>Sphaerotilaceae</taxon>
        <taxon>Azohydromonas</taxon>
    </lineage>
</organism>
<dbReference type="PROSITE" id="PS51257">
    <property type="entry name" value="PROKAR_LIPOPROTEIN"/>
    <property type="match status" value="1"/>
</dbReference>
<protein>
    <submittedName>
        <fullName evidence="3">Glycine zipper 2TM domain-containing protein</fullName>
    </submittedName>
</protein>
<gene>
    <name evidence="3" type="ORF">HHL10_11875</name>
</gene>
<dbReference type="RefSeq" id="WP_169160578.1">
    <property type="nucleotide sequence ID" value="NZ_JABBFW010000007.1"/>
</dbReference>
<evidence type="ECO:0000313" key="4">
    <source>
        <dbReference type="Proteomes" id="UP000574067"/>
    </source>
</evidence>
<keyword evidence="4" id="KW-1185">Reference proteome</keyword>
<feature type="signal peptide" evidence="1">
    <location>
        <begin position="1"/>
        <end position="28"/>
    </location>
</feature>
<accession>A0A848F8V5</accession>
<name>A0A848F8V5_9BURK</name>
<dbReference type="Proteomes" id="UP000574067">
    <property type="component" value="Unassembled WGS sequence"/>
</dbReference>
<dbReference type="Pfam" id="PF05433">
    <property type="entry name" value="Rick_17kDa_Anti"/>
    <property type="match status" value="1"/>
</dbReference>
<dbReference type="AlphaFoldDB" id="A0A848F8V5"/>
<evidence type="ECO:0000259" key="2">
    <source>
        <dbReference type="Pfam" id="PF05433"/>
    </source>
</evidence>
<dbReference type="InterPro" id="IPR008816">
    <property type="entry name" value="Gly_zipper_2TM_dom"/>
</dbReference>
<dbReference type="EMBL" id="JABBFW010000007">
    <property type="protein sequence ID" value="NML15668.1"/>
    <property type="molecule type" value="Genomic_DNA"/>
</dbReference>
<evidence type="ECO:0000256" key="1">
    <source>
        <dbReference type="SAM" id="SignalP"/>
    </source>
</evidence>
<reference evidence="3 4" key="1">
    <citation type="submission" date="2020-04" db="EMBL/GenBank/DDBJ databases">
        <title>Azohydromonas sp. isolated from soil.</title>
        <authorList>
            <person name="Dahal R.H."/>
        </authorList>
    </citation>
    <scope>NUCLEOTIDE SEQUENCE [LARGE SCALE GENOMIC DNA]</scope>
    <source>
        <strain evidence="3 4">G-1-1-14</strain>
    </source>
</reference>
<proteinExistence type="predicted"/>
<comment type="caution">
    <text evidence="3">The sequence shown here is derived from an EMBL/GenBank/DDBJ whole genome shotgun (WGS) entry which is preliminary data.</text>
</comment>
<feature type="domain" description="Glycine zipper 2TM" evidence="2">
    <location>
        <begin position="35"/>
        <end position="69"/>
    </location>
</feature>
<sequence>MRKTPQRRGALTAATLLAALLASGCASMDRCDRNTAVGAAVGGVAGSVLTDQSTLGTVGGAVAGGVLGRGRGC</sequence>
<feature type="chain" id="PRO_5032867215" evidence="1">
    <location>
        <begin position="29"/>
        <end position="73"/>
    </location>
</feature>
<dbReference type="GO" id="GO:0019867">
    <property type="term" value="C:outer membrane"/>
    <property type="evidence" value="ECO:0007669"/>
    <property type="project" value="InterPro"/>
</dbReference>